<dbReference type="Proteomes" id="UP001157006">
    <property type="component" value="Chromosome 4"/>
</dbReference>
<name>A0AAV1AM51_VICFA</name>
<dbReference type="EMBL" id="OX451739">
    <property type="protein sequence ID" value="CAI8610458.1"/>
    <property type="molecule type" value="Genomic_DNA"/>
</dbReference>
<dbReference type="PANTHER" id="PTHR35121">
    <property type="entry name" value="HOMEODOMAIN PROTEIN 8, PUTATIVE-RELATED"/>
    <property type="match status" value="1"/>
</dbReference>
<reference evidence="1 2" key="1">
    <citation type="submission" date="2023-01" db="EMBL/GenBank/DDBJ databases">
        <authorList>
            <person name="Kreplak J."/>
        </authorList>
    </citation>
    <scope>NUCLEOTIDE SEQUENCE [LARGE SCALE GENOMIC DNA]</scope>
</reference>
<sequence>MATAGGGLFWSLYEGSISGYDNCVERRPYHHKCRCPLHSKNSCINYNHKLPRCNNTFSYPMKMKRTSLVLTTAVGEGRGGRTESNAFLIDSRFDKN</sequence>
<dbReference type="PANTHER" id="PTHR35121:SF2">
    <property type="entry name" value="SWIM-TYPE DOMAIN-CONTAINING PROTEIN"/>
    <property type="match status" value="1"/>
</dbReference>
<dbReference type="AlphaFoldDB" id="A0AAV1AM51"/>
<gene>
    <name evidence="1" type="ORF">VFH_IV183560</name>
</gene>
<keyword evidence="2" id="KW-1185">Reference proteome</keyword>
<evidence type="ECO:0000313" key="1">
    <source>
        <dbReference type="EMBL" id="CAI8610458.1"/>
    </source>
</evidence>
<protein>
    <submittedName>
        <fullName evidence="1">Uncharacterized protein</fullName>
    </submittedName>
</protein>
<proteinExistence type="predicted"/>
<evidence type="ECO:0000313" key="2">
    <source>
        <dbReference type="Proteomes" id="UP001157006"/>
    </source>
</evidence>
<accession>A0AAV1AM51</accession>
<organism evidence="1 2">
    <name type="scientific">Vicia faba</name>
    <name type="common">Broad bean</name>
    <name type="synonym">Faba vulgaris</name>
    <dbReference type="NCBI Taxonomy" id="3906"/>
    <lineage>
        <taxon>Eukaryota</taxon>
        <taxon>Viridiplantae</taxon>
        <taxon>Streptophyta</taxon>
        <taxon>Embryophyta</taxon>
        <taxon>Tracheophyta</taxon>
        <taxon>Spermatophyta</taxon>
        <taxon>Magnoliopsida</taxon>
        <taxon>eudicotyledons</taxon>
        <taxon>Gunneridae</taxon>
        <taxon>Pentapetalae</taxon>
        <taxon>rosids</taxon>
        <taxon>fabids</taxon>
        <taxon>Fabales</taxon>
        <taxon>Fabaceae</taxon>
        <taxon>Papilionoideae</taxon>
        <taxon>50 kb inversion clade</taxon>
        <taxon>NPAAA clade</taxon>
        <taxon>Hologalegina</taxon>
        <taxon>IRL clade</taxon>
        <taxon>Fabeae</taxon>
        <taxon>Vicia</taxon>
    </lineage>
</organism>